<comment type="caution">
    <text evidence="2">The sequence shown here is derived from an EMBL/GenBank/DDBJ whole genome shotgun (WGS) entry which is preliminary data.</text>
</comment>
<dbReference type="SUPFAM" id="SSF56925">
    <property type="entry name" value="OMPA-like"/>
    <property type="match status" value="1"/>
</dbReference>
<proteinExistence type="predicted"/>
<protein>
    <recommendedName>
        <fullName evidence="3">Outer membrane protein beta-barrel domain-containing protein</fullName>
    </recommendedName>
</protein>
<feature type="compositionally biased region" description="Polar residues" evidence="1">
    <location>
        <begin position="1"/>
        <end position="12"/>
    </location>
</feature>
<sequence length="203" mass="21194">MPLIGQGSQPQWSADDHEPPACVPDDIFARPRNRIGLNQGTQMKKLHAVAFVLAIQPFAAMAADQALYYAAAGAGTGGANYSVGAGTNVDVLEISSINLGGVNGNASARFAGVSLVQNATPVHDFNLMFRVGFGRTTTTFANGASAIRTGFGNGVIFGLGGQYQLNRHLAFRSELNRITYAASADGRLVGISYPVSVSALLSF</sequence>
<dbReference type="AlphaFoldDB" id="A0A1J5SRP0"/>
<gene>
    <name evidence="2" type="ORF">GALL_73550</name>
</gene>
<name>A0A1J5SRP0_9ZZZZ</name>
<evidence type="ECO:0000313" key="2">
    <source>
        <dbReference type="EMBL" id="OIR11177.1"/>
    </source>
</evidence>
<accession>A0A1J5SRP0</accession>
<organism evidence="2">
    <name type="scientific">mine drainage metagenome</name>
    <dbReference type="NCBI Taxonomy" id="410659"/>
    <lineage>
        <taxon>unclassified sequences</taxon>
        <taxon>metagenomes</taxon>
        <taxon>ecological metagenomes</taxon>
    </lineage>
</organism>
<feature type="region of interest" description="Disordered" evidence="1">
    <location>
        <begin position="1"/>
        <end position="21"/>
    </location>
</feature>
<reference evidence="2" key="1">
    <citation type="submission" date="2016-10" db="EMBL/GenBank/DDBJ databases">
        <title>Sequence of Gallionella enrichment culture.</title>
        <authorList>
            <person name="Poehlein A."/>
            <person name="Muehling M."/>
            <person name="Daniel R."/>
        </authorList>
    </citation>
    <scope>NUCLEOTIDE SEQUENCE</scope>
</reference>
<evidence type="ECO:0000256" key="1">
    <source>
        <dbReference type="SAM" id="MobiDB-lite"/>
    </source>
</evidence>
<dbReference type="Gene3D" id="2.40.160.20">
    <property type="match status" value="1"/>
</dbReference>
<dbReference type="EMBL" id="MLJW01000021">
    <property type="protein sequence ID" value="OIR11177.1"/>
    <property type="molecule type" value="Genomic_DNA"/>
</dbReference>
<dbReference type="InterPro" id="IPR011250">
    <property type="entry name" value="OMP/PagP_B-barrel"/>
</dbReference>
<evidence type="ECO:0008006" key="3">
    <source>
        <dbReference type="Google" id="ProtNLM"/>
    </source>
</evidence>